<feature type="domain" description="DUF7901" evidence="2">
    <location>
        <begin position="28"/>
        <end position="216"/>
    </location>
</feature>
<sequence>MKRLIFITCIILSIASIAGADPLGKYYKWSQFPDMDASGYDVPDVHPNILADDFLCENGLDITDIHWWGSLIGWQQDLPMPDPALAPQPDFFDFSFHTDVPAGPNSPYSHPGGLLATDQASKVEYTVNYFGTIDHGGIFEHVFQYNFDLHQYWQQQQGQIYWLDISAIYAQQPMFTWGWHTAKTQWNDSAVMLAPGTPQGWAPIDSGEPRDLAFELSTVPEPGAMILFGMGGFFWLAKRIRKHV</sequence>
<gene>
    <name evidence="3" type="ORF">C4541_13360</name>
</gene>
<comment type="caution">
    <text evidence="3">The sequence shown here is derived from an EMBL/GenBank/DDBJ whole genome shotgun (WGS) entry which is preliminary data.</text>
</comment>
<evidence type="ECO:0000259" key="1">
    <source>
        <dbReference type="Pfam" id="PF07589"/>
    </source>
</evidence>
<organism evidence="3 4">
    <name type="scientific">Candidatus Auribacter fodinae</name>
    <dbReference type="NCBI Taxonomy" id="2093366"/>
    <lineage>
        <taxon>Bacteria</taxon>
        <taxon>Pseudomonadati</taxon>
        <taxon>Candidatus Auribacterota</taxon>
        <taxon>Candidatus Auribacteria</taxon>
        <taxon>Candidatus Auribacterales</taxon>
        <taxon>Candidatus Auribacteraceae</taxon>
        <taxon>Candidatus Auribacter</taxon>
    </lineage>
</organism>
<protein>
    <submittedName>
        <fullName evidence="3">PEP-CTERM sorting domain-containing protein</fullName>
    </submittedName>
</protein>
<dbReference type="Pfam" id="PF25470">
    <property type="entry name" value="DUF7901"/>
    <property type="match status" value="1"/>
</dbReference>
<evidence type="ECO:0000259" key="2">
    <source>
        <dbReference type="Pfam" id="PF25470"/>
    </source>
</evidence>
<dbReference type="EMBL" id="QZJZ01000105">
    <property type="protein sequence ID" value="RJP55891.1"/>
    <property type="molecule type" value="Genomic_DNA"/>
</dbReference>
<dbReference type="AlphaFoldDB" id="A0A3A4QZI1"/>
<dbReference type="Proteomes" id="UP000266426">
    <property type="component" value="Unassembled WGS sequence"/>
</dbReference>
<feature type="domain" description="Ice-binding protein C-terminal" evidence="1">
    <location>
        <begin position="218"/>
        <end position="242"/>
    </location>
</feature>
<accession>A0A3A4QZI1</accession>
<dbReference type="Pfam" id="PF07589">
    <property type="entry name" value="PEP-CTERM"/>
    <property type="match status" value="1"/>
</dbReference>
<evidence type="ECO:0000313" key="3">
    <source>
        <dbReference type="EMBL" id="RJP55891.1"/>
    </source>
</evidence>
<dbReference type="InterPro" id="IPR057223">
    <property type="entry name" value="DUF7901"/>
</dbReference>
<reference evidence="3 4" key="1">
    <citation type="journal article" date="2017" name="ISME J.">
        <title>Energy and carbon metabolisms in a deep terrestrial subsurface fluid microbial community.</title>
        <authorList>
            <person name="Momper L."/>
            <person name="Jungbluth S.P."/>
            <person name="Lee M.D."/>
            <person name="Amend J.P."/>
        </authorList>
    </citation>
    <scope>NUCLEOTIDE SEQUENCE [LARGE SCALE GENOMIC DNA]</scope>
    <source>
        <strain evidence="3">SURF_26</strain>
    </source>
</reference>
<dbReference type="InterPro" id="IPR013424">
    <property type="entry name" value="Ice-binding_C"/>
</dbReference>
<name>A0A3A4QZI1_9BACT</name>
<dbReference type="NCBIfam" id="TIGR02595">
    <property type="entry name" value="PEP_CTERM"/>
    <property type="match status" value="1"/>
</dbReference>
<proteinExistence type="predicted"/>
<evidence type="ECO:0000313" key="4">
    <source>
        <dbReference type="Proteomes" id="UP000266426"/>
    </source>
</evidence>